<sequence>MVTSRFKIPTFDELLKKVRQPKLPSVSDTTTQEIEGFSPPAGFQLRQS</sequence>
<feature type="region of interest" description="Disordered" evidence="1">
    <location>
        <begin position="21"/>
        <end position="48"/>
    </location>
</feature>
<name>A0A0F9E6Y2_9ZZZZ</name>
<comment type="caution">
    <text evidence="2">The sequence shown here is derived from an EMBL/GenBank/DDBJ whole genome shotgun (WGS) entry which is preliminary data.</text>
</comment>
<accession>A0A0F9E6Y2</accession>
<protein>
    <submittedName>
        <fullName evidence="2">Uncharacterized protein</fullName>
    </submittedName>
</protein>
<feature type="non-terminal residue" evidence="2">
    <location>
        <position position="48"/>
    </location>
</feature>
<dbReference type="EMBL" id="LAZR01038355">
    <property type="protein sequence ID" value="KKL19783.1"/>
    <property type="molecule type" value="Genomic_DNA"/>
</dbReference>
<evidence type="ECO:0000256" key="1">
    <source>
        <dbReference type="SAM" id="MobiDB-lite"/>
    </source>
</evidence>
<proteinExistence type="predicted"/>
<gene>
    <name evidence="2" type="ORF">LCGC14_2462060</name>
</gene>
<dbReference type="AlphaFoldDB" id="A0A0F9E6Y2"/>
<organism evidence="2">
    <name type="scientific">marine sediment metagenome</name>
    <dbReference type="NCBI Taxonomy" id="412755"/>
    <lineage>
        <taxon>unclassified sequences</taxon>
        <taxon>metagenomes</taxon>
        <taxon>ecological metagenomes</taxon>
    </lineage>
</organism>
<evidence type="ECO:0000313" key="2">
    <source>
        <dbReference type="EMBL" id="KKL19783.1"/>
    </source>
</evidence>
<reference evidence="2" key="1">
    <citation type="journal article" date="2015" name="Nature">
        <title>Complex archaea that bridge the gap between prokaryotes and eukaryotes.</title>
        <authorList>
            <person name="Spang A."/>
            <person name="Saw J.H."/>
            <person name="Jorgensen S.L."/>
            <person name="Zaremba-Niedzwiedzka K."/>
            <person name="Martijn J."/>
            <person name="Lind A.E."/>
            <person name="van Eijk R."/>
            <person name="Schleper C."/>
            <person name="Guy L."/>
            <person name="Ettema T.J."/>
        </authorList>
    </citation>
    <scope>NUCLEOTIDE SEQUENCE</scope>
</reference>